<sequence>MNKLLFTLMNNANIVSVPLQPLAPANQKLVNENFVLDTLFKINRVGYSKEDTEKNIDKPLEVLVRLKEKNLDENSTENLDIHKITDYYTNENDHFVKSVLGLLTDVSSVTPSSTSPLIAINFKNRKNIELNLIKLAVSENVAKVTSFEVPSNFDAKPVKNSFKTNATSIKTSSLNRKIFERVGVAEQMDEDNNHENNKMWYNTTLGVYDAWTNLHKGNPNLNGWIPKIVYNYESDSGDNSQAASSKRHADDTTSIITGVNGINDYHIDIYSAYENLKEQDENKSLNLWIEKMDWMIENGVGVITNSWSYDVSLSKAKKYPYFYGYSERSYYLDFIARKYGIISVFSTGDYERDPENMAISSLALSHNSVMVGSTTQDGSKRSNFSGYKVADDNILTKPLVVAPGEHFMFASTEPGTQTDLAISTGSGTSYAAPVVTGLITTLLRHNHKLAKKPAAILAILTAGSEEIKGYSKDKDNGLNSEVGAGLVNYKRMQKAADNVSFIDTEYFRQHISSEFYLSKDDNINISTAWLYNAGYIDYNEGVPDKPKDYDKKPDWIKDWHYLEWIPIVGYLVLAGKQSLFDEDVKRWEQAKKTYDDKLREHKSSLNTFGKKDDIENWKSIETLKKEHGSSWYTPLDLDLRLERYDSDDGLWREVASSRSSKSNVEFIRFKATKNGKYRIIVEKYVNSNSGIVKERIKGALTYVIN</sequence>
<dbReference type="GO" id="GO:0004252">
    <property type="term" value="F:serine-type endopeptidase activity"/>
    <property type="evidence" value="ECO:0007669"/>
    <property type="project" value="InterPro"/>
</dbReference>
<keyword evidence="2" id="KW-0378">Hydrolase</keyword>
<organism evidence="5 6">
    <name type="scientific">Mycoplasmopsis agassizii</name>
    <dbReference type="NCBI Taxonomy" id="33922"/>
    <lineage>
        <taxon>Bacteria</taxon>
        <taxon>Bacillati</taxon>
        <taxon>Mycoplasmatota</taxon>
        <taxon>Mycoplasmoidales</taxon>
        <taxon>Metamycoplasmataceae</taxon>
        <taxon>Mycoplasmopsis</taxon>
    </lineage>
</organism>
<evidence type="ECO:0000256" key="1">
    <source>
        <dbReference type="ARBA" id="ARBA00022670"/>
    </source>
</evidence>
<dbReference type="Gene3D" id="3.40.50.200">
    <property type="entry name" value="Peptidase S8/S53 domain"/>
    <property type="match status" value="1"/>
</dbReference>
<gene>
    <name evidence="5" type="ORF">CJJ23_00480</name>
</gene>
<evidence type="ECO:0000256" key="2">
    <source>
        <dbReference type="ARBA" id="ARBA00022801"/>
    </source>
</evidence>
<dbReference type="InterPro" id="IPR000209">
    <property type="entry name" value="Peptidase_S8/S53_dom"/>
</dbReference>
<dbReference type="EMBL" id="NQNY01000001">
    <property type="protein sequence ID" value="PAK21808.1"/>
    <property type="molecule type" value="Genomic_DNA"/>
</dbReference>
<accession>A0A269TLI9</accession>
<feature type="domain" description="Peptidase S8/S53" evidence="4">
    <location>
        <begin position="231"/>
        <end position="485"/>
    </location>
</feature>
<comment type="caution">
    <text evidence="5">The sequence shown here is derived from an EMBL/GenBank/DDBJ whole genome shotgun (WGS) entry which is preliminary data.</text>
</comment>
<reference evidence="6" key="1">
    <citation type="submission" date="2017-08" db="EMBL/GenBank/DDBJ databases">
        <authorList>
            <person name="Alvarez-Ponce D."/>
            <person name="Weitzman C.L."/>
            <person name="Tillett R.L."/>
            <person name="Sandmeier F.C."/>
            <person name="Tracy C.R."/>
        </authorList>
    </citation>
    <scope>NUCLEOTIDE SEQUENCE [LARGE SCALE GENOMIC DNA]</scope>
    <source>
        <strain evidence="6">723</strain>
    </source>
</reference>
<dbReference type="InterPro" id="IPR023828">
    <property type="entry name" value="Peptidase_S8_Ser-AS"/>
</dbReference>
<evidence type="ECO:0000259" key="4">
    <source>
        <dbReference type="Pfam" id="PF00082"/>
    </source>
</evidence>
<evidence type="ECO:0000313" key="6">
    <source>
        <dbReference type="Proteomes" id="UP000216943"/>
    </source>
</evidence>
<evidence type="ECO:0000256" key="3">
    <source>
        <dbReference type="ARBA" id="ARBA00022825"/>
    </source>
</evidence>
<name>A0A269TLI9_9BACT</name>
<dbReference type="GO" id="GO:0006508">
    <property type="term" value="P:proteolysis"/>
    <property type="evidence" value="ECO:0007669"/>
    <property type="project" value="UniProtKB-KW"/>
</dbReference>
<keyword evidence="1" id="KW-0645">Protease</keyword>
<dbReference type="Proteomes" id="UP000216943">
    <property type="component" value="Unassembled WGS sequence"/>
</dbReference>
<protein>
    <recommendedName>
        <fullName evidence="4">Peptidase S8/S53 domain-containing protein</fullName>
    </recommendedName>
</protein>
<dbReference type="AlphaFoldDB" id="A0A269TLI9"/>
<dbReference type="RefSeq" id="WP_095334463.1">
    <property type="nucleotide sequence ID" value="NZ_NQNY01000001.1"/>
</dbReference>
<evidence type="ECO:0000313" key="5">
    <source>
        <dbReference type="EMBL" id="PAK21808.1"/>
    </source>
</evidence>
<dbReference type="OrthoDB" id="3530033at2"/>
<proteinExistence type="predicted"/>
<dbReference type="SUPFAM" id="SSF52743">
    <property type="entry name" value="Subtilisin-like"/>
    <property type="match status" value="1"/>
</dbReference>
<keyword evidence="3" id="KW-0720">Serine protease</keyword>
<dbReference type="Pfam" id="PF00082">
    <property type="entry name" value="Peptidase_S8"/>
    <property type="match status" value="1"/>
</dbReference>
<dbReference type="InterPro" id="IPR036852">
    <property type="entry name" value="Peptidase_S8/S53_dom_sf"/>
</dbReference>
<dbReference type="PROSITE" id="PS00138">
    <property type="entry name" value="SUBTILASE_SER"/>
    <property type="match status" value="1"/>
</dbReference>